<dbReference type="SUPFAM" id="SSF49303">
    <property type="entry name" value="beta-Galactosidase/glucuronidase domain"/>
    <property type="match status" value="2"/>
</dbReference>
<dbReference type="InterPro" id="IPR032312">
    <property type="entry name" value="LacZ_4"/>
</dbReference>
<dbReference type="InterPro" id="IPR006101">
    <property type="entry name" value="Glyco_hydro_2"/>
</dbReference>
<dbReference type="GO" id="GO:0009341">
    <property type="term" value="C:beta-galactosidase complex"/>
    <property type="evidence" value="ECO:0007669"/>
    <property type="project" value="TreeGrafter"/>
</dbReference>
<dbReference type="PANTHER" id="PTHR46323">
    <property type="entry name" value="BETA-GALACTOSIDASE"/>
    <property type="match status" value="1"/>
</dbReference>
<name>A0A9D1T0S5_9BACT</name>
<dbReference type="GO" id="GO:0005990">
    <property type="term" value="P:lactose catabolic process"/>
    <property type="evidence" value="ECO:0007669"/>
    <property type="project" value="TreeGrafter"/>
</dbReference>
<dbReference type="InterPro" id="IPR050347">
    <property type="entry name" value="Bact_Beta-galactosidase"/>
</dbReference>
<feature type="domain" description="Beta-galactosidase" evidence="10">
    <location>
        <begin position="701"/>
        <end position="789"/>
    </location>
</feature>
<evidence type="ECO:0000256" key="2">
    <source>
        <dbReference type="ARBA" id="ARBA00007401"/>
    </source>
</evidence>
<keyword evidence="5" id="KW-0326">Glycosidase</keyword>
<protein>
    <recommendedName>
        <fullName evidence="3">beta-galactosidase</fullName>
        <ecNumber evidence="3">3.2.1.23</ecNumber>
    </recommendedName>
</protein>
<dbReference type="Gene3D" id="2.60.120.260">
    <property type="entry name" value="Galactose-binding domain-like"/>
    <property type="match status" value="1"/>
</dbReference>
<dbReference type="Pfam" id="PF16353">
    <property type="entry name" value="LacZ_4"/>
    <property type="match status" value="1"/>
</dbReference>
<dbReference type="InterPro" id="IPR023232">
    <property type="entry name" value="Glyco_hydro_2_AS"/>
</dbReference>
<evidence type="ECO:0000313" key="11">
    <source>
        <dbReference type="EMBL" id="HIV04088.1"/>
    </source>
</evidence>
<reference evidence="11" key="1">
    <citation type="submission" date="2020-10" db="EMBL/GenBank/DDBJ databases">
        <authorList>
            <person name="Gilroy R."/>
        </authorList>
    </citation>
    <scope>NUCLEOTIDE SEQUENCE</scope>
    <source>
        <strain evidence="11">10669</strain>
    </source>
</reference>
<dbReference type="Pfam" id="PF02837">
    <property type="entry name" value="Glyco_hydro_2_N"/>
    <property type="match status" value="1"/>
</dbReference>
<evidence type="ECO:0000256" key="4">
    <source>
        <dbReference type="ARBA" id="ARBA00022801"/>
    </source>
</evidence>
<evidence type="ECO:0000259" key="7">
    <source>
        <dbReference type="Pfam" id="PF00703"/>
    </source>
</evidence>
<dbReference type="Pfam" id="PF02836">
    <property type="entry name" value="Glyco_hydro_2_C"/>
    <property type="match status" value="1"/>
</dbReference>
<dbReference type="SUPFAM" id="SSF49785">
    <property type="entry name" value="Galactose-binding domain-like"/>
    <property type="match status" value="1"/>
</dbReference>
<comment type="caution">
    <text evidence="11">The sequence shown here is derived from an EMBL/GenBank/DDBJ whole genome shotgun (WGS) entry which is preliminary data.</text>
</comment>
<feature type="chain" id="PRO_5039109462" description="beta-galactosidase" evidence="6">
    <location>
        <begin position="22"/>
        <end position="804"/>
    </location>
</feature>
<keyword evidence="4" id="KW-0378">Hydrolase</keyword>
<dbReference type="InterPro" id="IPR013783">
    <property type="entry name" value="Ig-like_fold"/>
</dbReference>
<dbReference type="InterPro" id="IPR036156">
    <property type="entry name" value="Beta-gal/glucu_dom_sf"/>
</dbReference>
<keyword evidence="6" id="KW-0732">Signal</keyword>
<organism evidence="11 12">
    <name type="scientific">Candidatus Spyradosoma merdigallinarum</name>
    <dbReference type="NCBI Taxonomy" id="2840950"/>
    <lineage>
        <taxon>Bacteria</taxon>
        <taxon>Pseudomonadati</taxon>
        <taxon>Verrucomicrobiota</taxon>
        <taxon>Opitutia</taxon>
        <taxon>Opitutia incertae sedis</taxon>
        <taxon>Candidatus Spyradosoma</taxon>
    </lineage>
</organism>
<dbReference type="AlphaFoldDB" id="A0A9D1T0S5"/>
<dbReference type="Gene3D" id="3.20.20.80">
    <property type="entry name" value="Glycosidases"/>
    <property type="match status" value="1"/>
</dbReference>
<feature type="domain" description="Glycosyl hydrolases family 2 sugar binding" evidence="9">
    <location>
        <begin position="81"/>
        <end position="277"/>
    </location>
</feature>
<feature type="domain" description="Glycoside hydrolase family 2 immunoglobulin-like beta-sandwich" evidence="7">
    <location>
        <begin position="279"/>
        <end position="397"/>
    </location>
</feature>
<evidence type="ECO:0000256" key="6">
    <source>
        <dbReference type="SAM" id="SignalP"/>
    </source>
</evidence>
<reference evidence="11" key="2">
    <citation type="journal article" date="2021" name="PeerJ">
        <title>Extensive microbial diversity within the chicken gut microbiome revealed by metagenomics and culture.</title>
        <authorList>
            <person name="Gilroy R."/>
            <person name="Ravi A."/>
            <person name="Getino M."/>
            <person name="Pursley I."/>
            <person name="Horton D.L."/>
            <person name="Alikhan N.F."/>
            <person name="Baker D."/>
            <person name="Gharbi K."/>
            <person name="Hall N."/>
            <person name="Watson M."/>
            <person name="Adriaenssens E.M."/>
            <person name="Foster-Nyarko E."/>
            <person name="Jarju S."/>
            <person name="Secka A."/>
            <person name="Antonio M."/>
            <person name="Oren A."/>
            <person name="Chaudhuri R.R."/>
            <person name="La Ragione R."/>
            <person name="Hildebrand F."/>
            <person name="Pallen M.J."/>
        </authorList>
    </citation>
    <scope>NUCLEOTIDE SEQUENCE</scope>
    <source>
        <strain evidence="11">10669</strain>
    </source>
</reference>
<comment type="similarity">
    <text evidence="2">Belongs to the glycosyl hydrolase 2 family.</text>
</comment>
<dbReference type="Pfam" id="PF00703">
    <property type="entry name" value="Glyco_hydro_2"/>
    <property type="match status" value="1"/>
</dbReference>
<dbReference type="PROSITE" id="PS00608">
    <property type="entry name" value="GLYCOSYL_HYDROL_F2_2"/>
    <property type="match status" value="1"/>
</dbReference>
<evidence type="ECO:0000256" key="3">
    <source>
        <dbReference type="ARBA" id="ARBA00012756"/>
    </source>
</evidence>
<dbReference type="EC" id="3.2.1.23" evidence="3"/>
<evidence type="ECO:0000256" key="5">
    <source>
        <dbReference type="ARBA" id="ARBA00023295"/>
    </source>
</evidence>
<dbReference type="InterPro" id="IPR017853">
    <property type="entry name" value="GH"/>
</dbReference>
<comment type="catalytic activity">
    <reaction evidence="1">
        <text>Hydrolysis of terminal non-reducing beta-D-galactose residues in beta-D-galactosides.</text>
        <dbReference type="EC" id="3.2.1.23"/>
    </reaction>
</comment>
<accession>A0A9D1T0S5</accession>
<evidence type="ECO:0000259" key="8">
    <source>
        <dbReference type="Pfam" id="PF02836"/>
    </source>
</evidence>
<sequence>MKKTIAVAAVLVGALVLRSFAVPAPLEGFRYGADAAPAGTEWEDPQALALNKEQPRATFYPFADAASALKIFPESDSAYWKSLDGTWKFHWVKHPDERPKDFYRKDYDVSGWDDIAVPSNWNVAGLSEKGNGRHKYGLPIYVNQPVIFEHEVKVGDWKKGVMREPRDKRRTTYVYRNEVGSYRRDFIVPASWDGREIFLNFDGADSFFYVWVNGRYVGFSKNSRDPACFDVTKFVRAGEAATIAVEVYRNSDGSFLESQDMFRLPGIFRTVSLYSVPKVYLRDLFVKASASGRVEIAAEIANRGNASAGEKRTLRYALYANELYGEVPAGAAPVARAEVRLGVPASGSVSDAPLAVFEVAGAKTWSAELPYCYTLTAELLDGRGRVTEATAVQTGFRTVEIKEGRDEFGREGRWYFVNGQTVKLKGVNRHESHPSRGHAITRADMEEDLKLLLRGNINHVRNAHYPDDPYWYYLCNKYGIYLEDEANIESHQYYYGKESLSHPPEWKAAHVARVMEMVHRNKNHPSIVIWSLGNEAGPGENFVHAYNALKAADTSRPVQYERNNAIVDMGSNQYPSVGWVVAASRGEAACKYPFHISEYAHSMGNALGNLKDYWDAIESSNYIMGGAIWDWVDQSLYNWDASTGTRFLAYGGQFGDFPNDGQFVMNGIVFGDREPKPQYHEVKKVYQNVGVRAADASKGELEIFNKNYFRDLSCYDVAWTLTEDGKRVAGGMLELGEVPARTRKLVRLPLEGVKFRPDAEYFATVEFKQKADTYWAPNGYVQMAEQVLLKPAGERPSLLDASKK</sequence>
<dbReference type="InterPro" id="IPR008979">
    <property type="entry name" value="Galactose-bd-like_sf"/>
</dbReference>
<dbReference type="InterPro" id="IPR006102">
    <property type="entry name" value="Ig-like_GH2"/>
</dbReference>
<gene>
    <name evidence="11" type="ORF">IAC75_02920</name>
</gene>
<proteinExistence type="inferred from homology"/>
<dbReference type="Proteomes" id="UP000886812">
    <property type="component" value="Unassembled WGS sequence"/>
</dbReference>
<evidence type="ECO:0000313" key="12">
    <source>
        <dbReference type="Proteomes" id="UP000886812"/>
    </source>
</evidence>
<evidence type="ECO:0000256" key="1">
    <source>
        <dbReference type="ARBA" id="ARBA00001412"/>
    </source>
</evidence>
<dbReference type="Gene3D" id="2.60.40.10">
    <property type="entry name" value="Immunoglobulins"/>
    <property type="match status" value="2"/>
</dbReference>
<evidence type="ECO:0000259" key="10">
    <source>
        <dbReference type="Pfam" id="PF16353"/>
    </source>
</evidence>
<feature type="signal peptide" evidence="6">
    <location>
        <begin position="1"/>
        <end position="21"/>
    </location>
</feature>
<dbReference type="EMBL" id="DVOG01000076">
    <property type="protein sequence ID" value="HIV04088.1"/>
    <property type="molecule type" value="Genomic_DNA"/>
</dbReference>
<dbReference type="InterPro" id="IPR006103">
    <property type="entry name" value="Glyco_hydro_2_cat"/>
</dbReference>
<dbReference type="GO" id="GO:0004565">
    <property type="term" value="F:beta-galactosidase activity"/>
    <property type="evidence" value="ECO:0007669"/>
    <property type="project" value="UniProtKB-EC"/>
</dbReference>
<evidence type="ECO:0000259" key="9">
    <source>
        <dbReference type="Pfam" id="PF02837"/>
    </source>
</evidence>
<dbReference type="PANTHER" id="PTHR46323:SF2">
    <property type="entry name" value="BETA-GALACTOSIDASE"/>
    <property type="match status" value="1"/>
</dbReference>
<feature type="domain" description="Glycoside hydrolase family 2 catalytic" evidence="8">
    <location>
        <begin position="416"/>
        <end position="689"/>
    </location>
</feature>
<dbReference type="SUPFAM" id="SSF51445">
    <property type="entry name" value="(Trans)glycosidases"/>
    <property type="match status" value="1"/>
</dbReference>
<dbReference type="PRINTS" id="PR00132">
    <property type="entry name" value="GLHYDRLASE2"/>
</dbReference>
<dbReference type="InterPro" id="IPR006104">
    <property type="entry name" value="Glyco_hydro_2_N"/>
</dbReference>